<feature type="transmembrane region" description="Helical" evidence="6">
    <location>
        <begin position="402"/>
        <end position="426"/>
    </location>
</feature>
<accession>A0A2U2DPW7</accession>
<feature type="transmembrane region" description="Helical" evidence="6">
    <location>
        <begin position="525"/>
        <end position="540"/>
    </location>
</feature>
<evidence type="ECO:0000256" key="6">
    <source>
        <dbReference type="SAM" id="Phobius"/>
    </source>
</evidence>
<feature type="transmembrane region" description="Helical" evidence="6">
    <location>
        <begin position="12"/>
        <end position="29"/>
    </location>
</feature>
<dbReference type="PANTHER" id="PTHR30619:SF1">
    <property type="entry name" value="RECOMBINATION PROTEIN 2"/>
    <property type="match status" value="1"/>
</dbReference>
<feature type="transmembrane region" description="Helical" evidence="6">
    <location>
        <begin position="473"/>
        <end position="493"/>
    </location>
</feature>
<dbReference type="Pfam" id="PF03772">
    <property type="entry name" value="Competence"/>
    <property type="match status" value="1"/>
</dbReference>
<feature type="transmembrane region" description="Helical" evidence="6">
    <location>
        <begin position="342"/>
        <end position="358"/>
    </location>
</feature>
<dbReference type="InterPro" id="IPR025405">
    <property type="entry name" value="DUF4131"/>
</dbReference>
<evidence type="ECO:0000256" key="2">
    <source>
        <dbReference type="ARBA" id="ARBA00022475"/>
    </source>
</evidence>
<dbReference type="PANTHER" id="PTHR30619">
    <property type="entry name" value="DNA INTERNALIZATION/COMPETENCE PROTEIN COMEC/REC2"/>
    <property type="match status" value="1"/>
</dbReference>
<evidence type="ECO:0000256" key="3">
    <source>
        <dbReference type="ARBA" id="ARBA00022692"/>
    </source>
</evidence>
<feature type="domain" description="ComEC/Rec2-related protein" evidence="7">
    <location>
        <begin position="236"/>
        <end position="519"/>
    </location>
</feature>
<dbReference type="InterPro" id="IPR004477">
    <property type="entry name" value="ComEC_N"/>
</dbReference>
<keyword evidence="10" id="KW-1185">Reference proteome</keyword>
<feature type="transmembrane region" description="Helical" evidence="6">
    <location>
        <begin position="364"/>
        <end position="382"/>
    </location>
</feature>
<evidence type="ECO:0000256" key="5">
    <source>
        <dbReference type="ARBA" id="ARBA00023136"/>
    </source>
</evidence>
<dbReference type="NCBIfam" id="TIGR00360">
    <property type="entry name" value="ComEC_N-term"/>
    <property type="match status" value="1"/>
</dbReference>
<gene>
    <name evidence="9" type="ORF">DEM27_14875</name>
</gene>
<evidence type="ECO:0000259" key="7">
    <source>
        <dbReference type="Pfam" id="PF03772"/>
    </source>
</evidence>
<evidence type="ECO:0000256" key="4">
    <source>
        <dbReference type="ARBA" id="ARBA00022989"/>
    </source>
</evidence>
<organism evidence="9 10">
    <name type="scientific">Metarhizobium album</name>
    <dbReference type="NCBI Taxonomy" id="2182425"/>
    <lineage>
        <taxon>Bacteria</taxon>
        <taxon>Pseudomonadati</taxon>
        <taxon>Pseudomonadota</taxon>
        <taxon>Alphaproteobacteria</taxon>
        <taxon>Hyphomicrobiales</taxon>
        <taxon>Rhizobiaceae</taxon>
        <taxon>Metarhizobium</taxon>
    </lineage>
</organism>
<feature type="transmembrane region" description="Helical" evidence="6">
    <location>
        <begin position="294"/>
        <end position="312"/>
    </location>
</feature>
<dbReference type="Proteomes" id="UP000245252">
    <property type="component" value="Unassembled WGS sequence"/>
</dbReference>
<evidence type="ECO:0000313" key="10">
    <source>
        <dbReference type="Proteomes" id="UP000245252"/>
    </source>
</evidence>
<feature type="transmembrane region" description="Helical" evidence="6">
    <location>
        <begin position="499"/>
        <end position="518"/>
    </location>
</feature>
<dbReference type="EMBL" id="QFBC01000006">
    <property type="protein sequence ID" value="PWE55348.1"/>
    <property type="molecule type" value="Genomic_DNA"/>
</dbReference>
<evidence type="ECO:0000259" key="8">
    <source>
        <dbReference type="Pfam" id="PF13567"/>
    </source>
</evidence>
<proteinExistence type="predicted"/>
<evidence type="ECO:0000313" key="9">
    <source>
        <dbReference type="EMBL" id="PWE55348.1"/>
    </source>
</evidence>
<dbReference type="AlphaFoldDB" id="A0A2U2DPW7"/>
<keyword evidence="2" id="KW-1003">Cell membrane</keyword>
<dbReference type="RefSeq" id="WP_109459045.1">
    <property type="nucleotide sequence ID" value="NZ_QFBC01000006.1"/>
</dbReference>
<dbReference type="OrthoDB" id="9790149at2"/>
<feature type="transmembrane region" description="Helical" evidence="6">
    <location>
        <begin position="35"/>
        <end position="52"/>
    </location>
</feature>
<sequence>MVAEEERHGRAFFFAAVCLGTGAVIWFSLPVDPPVQAVGAGFAVFLVAAWRCRFSEGLARYGTAAAALLLAGMLLAQWETWRRSTIVLDSPVTTMISGVIERREASGAGHWRYIVRLTTTAEPTLKRPPDRVSLLARSRHEPIAIGAGIGGRVRISPPSGPALPGLNDFTFSAYYDGIGAVGYFYGAPQPAHVAEGGEGGLLQRLERALYAARSAIGDRIRSIVPGDAGAFAAAIVTDERRAISGETTEALRLSGLAHIIAISGLNMALAAGIFFVGVRAALSVFTGFAQAYPVKKIAAFGALVTAFAYYLISGFAVSAERAFLMMAIMLIAVFFDRPSISLRNVALSAIVIIAISPSEVMGASFQMSFAATLALVAGYALWKERPASEQTLAIPGLRAAVWVFRFFGGIFFTSLIGGLATAIFSIEHFHKLATYGLAANLAAMPVISFIVMPAGLIGMLLMPFGLDAVPLRIMGAGLELVIAIARMVAGWGGELAFGRLHPAFFPVSVAGFLVMTLLQTRLRHLGGILIVAGILFAVLGDRQGTANLLVAEDGRLAAVRLDGQWSVNRERPPDFIFAQWQRALALGEPRRPQQLETTAKPAEKHEKRKRLTTEEVKQANAAMGKALAESEEGRFACAAKLWCVLRLGARRIALIEDPAYAGAACDAATLVIVPARLRFDACRSGALLITSTTLRRTGALEINLPENPAENPILAPAFKNAERPWMRHRSYDWRSGEFDTALPTPVAALIAQ</sequence>
<feature type="transmembrane region" description="Helical" evidence="6">
    <location>
        <begin position="438"/>
        <end position="461"/>
    </location>
</feature>
<reference evidence="9 10" key="1">
    <citation type="submission" date="2018-05" db="EMBL/GenBank/DDBJ databases">
        <title>The draft genome of strain NS-104.</title>
        <authorList>
            <person name="Hang P."/>
            <person name="Jiang J."/>
        </authorList>
    </citation>
    <scope>NUCLEOTIDE SEQUENCE [LARGE SCALE GENOMIC DNA]</scope>
    <source>
        <strain evidence="9 10">NS-104</strain>
    </source>
</reference>
<evidence type="ECO:0008006" key="11">
    <source>
        <dbReference type="Google" id="ProtNLM"/>
    </source>
</evidence>
<dbReference type="InterPro" id="IPR052159">
    <property type="entry name" value="Competence_DNA_uptake"/>
</dbReference>
<dbReference type="GO" id="GO:0005886">
    <property type="term" value="C:plasma membrane"/>
    <property type="evidence" value="ECO:0007669"/>
    <property type="project" value="UniProtKB-SubCell"/>
</dbReference>
<comment type="subcellular location">
    <subcellularLocation>
        <location evidence="1">Cell membrane</location>
        <topology evidence="1">Multi-pass membrane protein</topology>
    </subcellularLocation>
</comment>
<feature type="transmembrane region" description="Helical" evidence="6">
    <location>
        <begin position="256"/>
        <end position="282"/>
    </location>
</feature>
<dbReference type="Pfam" id="PF13567">
    <property type="entry name" value="DUF4131"/>
    <property type="match status" value="1"/>
</dbReference>
<protein>
    <recommendedName>
        <fullName evidence="11">Competence protein ComEC</fullName>
    </recommendedName>
</protein>
<evidence type="ECO:0000256" key="1">
    <source>
        <dbReference type="ARBA" id="ARBA00004651"/>
    </source>
</evidence>
<keyword evidence="5 6" id="KW-0472">Membrane</keyword>
<name>A0A2U2DPW7_9HYPH</name>
<comment type="caution">
    <text evidence="9">The sequence shown here is derived from an EMBL/GenBank/DDBJ whole genome shotgun (WGS) entry which is preliminary data.</text>
</comment>
<keyword evidence="3 6" id="KW-0812">Transmembrane</keyword>
<feature type="domain" description="DUF4131" evidence="8">
    <location>
        <begin position="34"/>
        <end position="187"/>
    </location>
</feature>
<keyword evidence="4 6" id="KW-1133">Transmembrane helix</keyword>